<dbReference type="SUPFAM" id="SSF144232">
    <property type="entry name" value="HIT/MYND zinc finger-like"/>
    <property type="match status" value="1"/>
</dbReference>
<feature type="compositionally biased region" description="Acidic residues" evidence="6">
    <location>
        <begin position="103"/>
        <end position="116"/>
    </location>
</feature>
<dbReference type="EnsemblMetazoa" id="AAEL000824-RD">
    <property type="protein sequence ID" value="AAEL000824-PD"/>
    <property type="gene ID" value="AAEL000824"/>
</dbReference>
<dbReference type="InParanoid" id="A0A6I8T438"/>
<keyword evidence="9" id="KW-1185">Reference proteome</keyword>
<reference evidence="8" key="2">
    <citation type="submission" date="2020-05" db="UniProtKB">
        <authorList>
            <consortium name="EnsemblMetazoa"/>
        </authorList>
    </citation>
    <scope>IDENTIFICATION</scope>
    <source>
        <strain evidence="8">LVP_AGWG</strain>
    </source>
</reference>
<feature type="compositionally biased region" description="Acidic residues" evidence="6">
    <location>
        <begin position="540"/>
        <end position="557"/>
    </location>
</feature>
<evidence type="ECO:0000259" key="7">
    <source>
        <dbReference type="PROSITE" id="PS50865"/>
    </source>
</evidence>
<keyword evidence="2 4" id="KW-0863">Zinc-finger</keyword>
<feature type="compositionally biased region" description="Polar residues" evidence="6">
    <location>
        <begin position="686"/>
        <end position="698"/>
    </location>
</feature>
<feature type="coiled-coil region" evidence="5">
    <location>
        <begin position="1335"/>
        <end position="1362"/>
    </location>
</feature>
<keyword evidence="3" id="KW-0862">Zinc</keyword>
<evidence type="ECO:0000256" key="4">
    <source>
        <dbReference type="PROSITE-ProRule" id="PRU00134"/>
    </source>
</evidence>
<protein>
    <recommendedName>
        <fullName evidence="7">MYND-type domain-containing protein</fullName>
    </recommendedName>
</protein>
<dbReference type="EnsemblMetazoa" id="AAEL000824-RC">
    <property type="protein sequence ID" value="AAEL000824-PC"/>
    <property type="gene ID" value="AAEL000824"/>
</dbReference>
<feature type="compositionally biased region" description="Basic and acidic residues" evidence="6">
    <location>
        <begin position="63"/>
        <end position="91"/>
    </location>
</feature>
<feature type="region of interest" description="Disordered" evidence="6">
    <location>
        <begin position="168"/>
        <end position="372"/>
    </location>
</feature>
<dbReference type="EnsemblMetazoa" id="AAEL000824-RF">
    <property type="protein sequence ID" value="AAEL000824-PF"/>
    <property type="gene ID" value="AAEL000824"/>
</dbReference>
<evidence type="ECO:0000256" key="6">
    <source>
        <dbReference type="SAM" id="MobiDB-lite"/>
    </source>
</evidence>
<feature type="compositionally biased region" description="Basic and acidic residues" evidence="6">
    <location>
        <begin position="457"/>
        <end position="468"/>
    </location>
</feature>
<feature type="compositionally biased region" description="Basic and acidic residues" evidence="6">
    <location>
        <begin position="9"/>
        <end position="39"/>
    </location>
</feature>
<feature type="compositionally biased region" description="Acidic residues" evidence="6">
    <location>
        <begin position="233"/>
        <end position="258"/>
    </location>
</feature>
<feature type="domain" description="MYND-type" evidence="7">
    <location>
        <begin position="1425"/>
        <end position="1462"/>
    </location>
</feature>
<feature type="compositionally biased region" description="Polar residues" evidence="6">
    <location>
        <begin position="141"/>
        <end position="150"/>
    </location>
</feature>
<proteinExistence type="predicted"/>
<evidence type="ECO:0000256" key="2">
    <source>
        <dbReference type="ARBA" id="ARBA00022771"/>
    </source>
</evidence>
<dbReference type="Gene3D" id="6.10.140.2220">
    <property type="match status" value="1"/>
</dbReference>
<name>A0A6I8T438_AEDAE</name>
<feature type="region of interest" description="Disordered" evidence="6">
    <location>
        <begin position="1066"/>
        <end position="1131"/>
    </location>
</feature>
<accession>A0A6I8T438</accession>
<reference evidence="8 9" key="1">
    <citation type="submission" date="2017-06" db="EMBL/GenBank/DDBJ databases">
        <title>Aedes aegypti genome working group (AGWG) sequencing and assembly.</title>
        <authorList>
            <consortium name="Aedes aegypti Genome Working Group (AGWG)"/>
            <person name="Matthews B.J."/>
        </authorList>
    </citation>
    <scope>NUCLEOTIDE SEQUENCE [LARGE SCALE GENOMIC DNA]</scope>
    <source>
        <strain evidence="8 9">LVP_AGWG</strain>
    </source>
</reference>
<dbReference type="PROSITE" id="PS01360">
    <property type="entry name" value="ZF_MYND_1"/>
    <property type="match status" value="1"/>
</dbReference>
<dbReference type="PROSITE" id="PS50865">
    <property type="entry name" value="ZF_MYND_2"/>
    <property type="match status" value="1"/>
</dbReference>
<feature type="compositionally biased region" description="Acidic residues" evidence="6">
    <location>
        <begin position="584"/>
        <end position="606"/>
    </location>
</feature>
<feature type="compositionally biased region" description="Polar residues" evidence="6">
    <location>
        <begin position="609"/>
        <end position="619"/>
    </location>
</feature>
<feature type="compositionally biased region" description="Acidic residues" evidence="6">
    <location>
        <begin position="210"/>
        <end position="224"/>
    </location>
</feature>
<feature type="compositionally biased region" description="Basic and acidic residues" evidence="6">
    <location>
        <begin position="494"/>
        <end position="539"/>
    </location>
</feature>
<keyword evidence="1" id="KW-0479">Metal-binding</keyword>
<feature type="region of interest" description="Disordered" evidence="6">
    <location>
        <begin position="1"/>
        <end position="150"/>
    </location>
</feature>
<feature type="compositionally biased region" description="Basic and acidic residues" evidence="6">
    <location>
        <begin position="634"/>
        <end position="650"/>
    </location>
</feature>
<evidence type="ECO:0000313" key="8">
    <source>
        <dbReference type="EnsemblMetazoa" id="AAEL000824-PF"/>
    </source>
</evidence>
<dbReference type="InterPro" id="IPR002893">
    <property type="entry name" value="Znf_MYND"/>
</dbReference>
<feature type="compositionally biased region" description="Polar residues" evidence="6">
    <location>
        <begin position="1224"/>
        <end position="1238"/>
    </location>
</feature>
<evidence type="ECO:0000256" key="1">
    <source>
        <dbReference type="ARBA" id="ARBA00022723"/>
    </source>
</evidence>
<feature type="compositionally biased region" description="Basic and acidic residues" evidence="6">
    <location>
        <begin position="699"/>
        <end position="714"/>
    </location>
</feature>
<feature type="compositionally biased region" description="Low complexity" evidence="6">
    <location>
        <begin position="1239"/>
        <end position="1262"/>
    </location>
</feature>
<evidence type="ECO:0000256" key="5">
    <source>
        <dbReference type="SAM" id="Coils"/>
    </source>
</evidence>
<dbReference type="OrthoDB" id="432970at2759"/>
<evidence type="ECO:0000313" key="9">
    <source>
        <dbReference type="Proteomes" id="UP000008820"/>
    </source>
</evidence>
<feature type="region of interest" description="Disordered" evidence="6">
    <location>
        <begin position="1383"/>
        <end position="1416"/>
    </location>
</feature>
<sequence>MDTTNTTEDPMKEVSPEEVAEEKPASDKKAEESSEKAVEENPVETAGGDNVSSSANKVDEEELVKTAEEKEVKEVEVQAEQKTEEPSKADDIDSTPQQVEGTALDESDEKFEDAVDSEEHLEAEQTSKSIKEAPSKEVPSEASSAPSFTALQSCSSENLITLHVTESFEIEDSPEKSPVKMVPNPAAKVRPGPSAVKRLPIKSPEIVTVDLDDDDDDEDDDEETGTAAAVRDEYDDEEDDFEEDDEDDYYDDPESDDQDVSRVIQGAMDALEDPESDNEEDKMDVSSDEDDYSEDDEQPSVVVPKGVASDSANSKRKRSDYLEEEEIYDYDEDEPEEDADDDDDEVAEVVALEGGKHGEKKNPKAAVSMGQISVEDESDEDVAARMKKKPRKVSYKSYKQKLMAKIRRRTYKLLNKRSMHVMEEGSDALVCSDAAKIVSLKSTISSVGVKTAPEEAATIKDHKSKEEQTVTPNEVQRKEREEAVVTSGDAAKVVSEHKKDDENKENMTVKDNAKEEHRRVEADEKVKTRDEESIDKKDREEEDGIAEDIMDSIDDIVADAKKQNGSRSDFNDELTFQMDVDGSEKDDDDNYEHDEDEDEDDEEEGAVDLSSSYDTNKSDQQTDDSDAVETIDSSPEKDMSKFEKPARKPEPLQLDNKNSSDSRTSSTENQIVVKKEVEDDSEDNQEPTTASAKKSSPSRTEKQSEKSREAETVSRKRRRSVEQDETEDGDEPLVPSKKLKRELETNYPTHDRLLKEYIETTSNHSVDDIQKHTDALTVEIQTLNEMIRAKEIEWNNMIHLKKVKEEILLRLTRKKHVMDVMHTKLGEVSEYSHFDSSNLTNVRSASVGPRPPTPPPEVDIRPASVTPMHSSTLNNSKNANVSINSISGSRQIPGSKDNSLFAQFNHSNSSVTMVPLSTSSSLITSTNTILQSRANMKSSEVAKEKPNAAQIQRQILPKPVLSNHQQILNNLAMSAGLTAAGTTSSGATSISNSSTTATVASAANLLAGLSNNILAGLSAQTAALLNGHHHPSASNHLSQAQANQLQVGRQGVIKDVKSIIADYRQKHPEQVPRRGRRLKNIPTSGYEGITITNKSGSSRMPELGFLLGENSRPSSNDSSQSNSNNQLPFAGGLSTSPAAGFSISDVLAQFAKMSQTDRNLLSNLTAAAAAAAAAASSAATATSSTTTHSSSSSHQQQQQQSQQNSVASNLSKNSYPEVTLHPVMNSSSATGSNADQNHSTGSNSGSGANQSQNTSSNANSTNSLLHGILTKSSSRPNAAGFTSFSPTLARLLTAPERMNSQAATVTSGALANLQANTGLNLSKSNSEITITPVVASNLQQSLLAHQQQLQEQQKQLQRLREQHFMSMDDEADDSVDRLVIDEGDDHHHHGTANSSRNEGHRESGVVITTRGGNGPEFHENEVPECQGCKKREAQFVCAGCGNQWYCSRECQVNAWDDHSEVCTG</sequence>
<feature type="region of interest" description="Disordered" evidence="6">
    <location>
        <begin position="840"/>
        <end position="859"/>
    </location>
</feature>
<evidence type="ECO:0000256" key="3">
    <source>
        <dbReference type="ARBA" id="ARBA00022833"/>
    </source>
</evidence>
<dbReference type="Pfam" id="PF01753">
    <property type="entry name" value="zf-MYND"/>
    <property type="match status" value="1"/>
</dbReference>
<feature type="compositionally biased region" description="Basic and acidic residues" evidence="6">
    <location>
        <begin position="117"/>
        <end position="139"/>
    </location>
</feature>
<keyword evidence="5" id="KW-0175">Coiled coil</keyword>
<feature type="region of interest" description="Disordered" evidence="6">
    <location>
        <begin position="1182"/>
        <end position="1209"/>
    </location>
</feature>
<feature type="compositionally biased region" description="Low complexity" evidence="6">
    <location>
        <begin position="1110"/>
        <end position="1125"/>
    </location>
</feature>
<feature type="region of interest" description="Disordered" evidence="6">
    <location>
        <begin position="446"/>
        <end position="747"/>
    </location>
</feature>
<feature type="compositionally biased region" description="Acidic residues" evidence="6">
    <location>
        <begin position="322"/>
        <end position="347"/>
    </location>
</feature>
<feature type="compositionally biased region" description="Polar residues" evidence="6">
    <location>
        <begin position="655"/>
        <end position="670"/>
    </location>
</feature>
<organism evidence="8 9">
    <name type="scientific">Aedes aegypti</name>
    <name type="common">Yellowfever mosquito</name>
    <name type="synonym">Culex aegypti</name>
    <dbReference type="NCBI Taxonomy" id="7159"/>
    <lineage>
        <taxon>Eukaryota</taxon>
        <taxon>Metazoa</taxon>
        <taxon>Ecdysozoa</taxon>
        <taxon>Arthropoda</taxon>
        <taxon>Hexapoda</taxon>
        <taxon>Insecta</taxon>
        <taxon>Pterygota</taxon>
        <taxon>Neoptera</taxon>
        <taxon>Endopterygota</taxon>
        <taxon>Diptera</taxon>
        <taxon>Nematocera</taxon>
        <taxon>Culicoidea</taxon>
        <taxon>Culicidae</taxon>
        <taxon>Culicinae</taxon>
        <taxon>Aedini</taxon>
        <taxon>Aedes</taxon>
        <taxon>Stegomyia</taxon>
    </lineage>
</organism>
<feature type="compositionally biased region" description="Acidic residues" evidence="6">
    <location>
        <begin position="270"/>
        <end position="298"/>
    </location>
</feature>
<feature type="region of interest" description="Disordered" evidence="6">
    <location>
        <begin position="1222"/>
        <end position="1262"/>
    </location>
</feature>
<gene>
    <name evidence="8" type="primary">5566900</name>
</gene>
<dbReference type="FunFam" id="6.10.140.2220:FF:000022">
    <property type="entry name" value="Leucine-rich repeat-containing protein"/>
    <property type="match status" value="1"/>
</dbReference>
<dbReference type="Proteomes" id="UP000008820">
    <property type="component" value="Chromosome 3"/>
</dbReference>
<dbReference type="GO" id="GO:0008270">
    <property type="term" value="F:zinc ion binding"/>
    <property type="evidence" value="ECO:0007669"/>
    <property type="project" value="UniProtKB-KW"/>
</dbReference>